<gene>
    <name evidence="1" type="ORF">BO95DRAFT_123930</name>
</gene>
<name>A0ACD1GA41_9EURO</name>
<evidence type="ECO:0000313" key="1">
    <source>
        <dbReference type="EMBL" id="RAH46100.1"/>
    </source>
</evidence>
<organism evidence="1 2">
    <name type="scientific">Aspergillus brunneoviolaceus CBS 621.78</name>
    <dbReference type="NCBI Taxonomy" id="1450534"/>
    <lineage>
        <taxon>Eukaryota</taxon>
        <taxon>Fungi</taxon>
        <taxon>Dikarya</taxon>
        <taxon>Ascomycota</taxon>
        <taxon>Pezizomycotina</taxon>
        <taxon>Eurotiomycetes</taxon>
        <taxon>Eurotiomycetidae</taxon>
        <taxon>Eurotiales</taxon>
        <taxon>Aspergillaceae</taxon>
        <taxon>Aspergillus</taxon>
        <taxon>Aspergillus subgen. Circumdati</taxon>
    </lineage>
</organism>
<reference evidence="1" key="1">
    <citation type="submission" date="2018-02" db="EMBL/GenBank/DDBJ databases">
        <title>The genomes of Aspergillus section Nigri reveals drivers in fungal speciation.</title>
        <authorList>
            <consortium name="DOE Joint Genome Institute"/>
            <person name="Vesth T.C."/>
            <person name="Nybo J."/>
            <person name="Theobald S."/>
            <person name="Brandl J."/>
            <person name="Frisvad J.C."/>
            <person name="Nielsen K.F."/>
            <person name="Lyhne E.K."/>
            <person name="Kogle M.E."/>
            <person name="Kuo A."/>
            <person name="Riley R."/>
            <person name="Clum A."/>
            <person name="Nolan M."/>
            <person name="Lipzen A."/>
            <person name="Salamov A."/>
            <person name="Henrissat B."/>
            <person name="Wiebenga A."/>
            <person name="De vries R.P."/>
            <person name="Grigoriev I.V."/>
            <person name="Mortensen U.H."/>
            <person name="Andersen M.R."/>
            <person name="Baker S.E."/>
        </authorList>
    </citation>
    <scope>NUCLEOTIDE SEQUENCE</scope>
    <source>
        <strain evidence="1">CBS 621.78</strain>
    </source>
</reference>
<dbReference type="EMBL" id="KZ825340">
    <property type="protein sequence ID" value="RAH46100.1"/>
    <property type="molecule type" value="Genomic_DNA"/>
</dbReference>
<evidence type="ECO:0000313" key="2">
    <source>
        <dbReference type="Proteomes" id="UP000249057"/>
    </source>
</evidence>
<protein>
    <submittedName>
        <fullName evidence="1">Uncharacterized protein</fullName>
    </submittedName>
</protein>
<keyword evidence="2" id="KW-1185">Reference proteome</keyword>
<accession>A0ACD1GA41</accession>
<dbReference type="Proteomes" id="UP000249057">
    <property type="component" value="Unassembled WGS sequence"/>
</dbReference>
<sequence>MEKGPIMHTIGISPARSSPNGTEPTLRYASQTPCGDSLASQKTNPDDRSSYPKALLGKTARKEKQMKHPSIFMISFLVFLSFLGSLKNSKSSPSTR</sequence>
<proteinExistence type="predicted"/>